<proteinExistence type="predicted"/>
<protein>
    <recommendedName>
        <fullName evidence="4">Integral membrane protein</fullName>
    </recommendedName>
</protein>
<reference evidence="2" key="1">
    <citation type="submission" date="2022-05" db="EMBL/GenBank/DDBJ databases">
        <authorList>
            <person name="Tuo L."/>
        </authorList>
    </citation>
    <scope>NUCLEOTIDE SEQUENCE</scope>
    <source>
        <strain evidence="2">BSK12Z-4</strain>
    </source>
</reference>
<keyword evidence="1" id="KW-1133">Transmembrane helix</keyword>
<dbReference type="Proteomes" id="UP001139485">
    <property type="component" value="Unassembled WGS sequence"/>
</dbReference>
<evidence type="ECO:0000256" key="1">
    <source>
        <dbReference type="SAM" id="Phobius"/>
    </source>
</evidence>
<feature type="transmembrane region" description="Helical" evidence="1">
    <location>
        <begin position="207"/>
        <end position="228"/>
    </location>
</feature>
<accession>A0A9X2D755</accession>
<dbReference type="AlphaFoldDB" id="A0A9X2D755"/>
<dbReference type="EMBL" id="JAMOIL010000011">
    <property type="protein sequence ID" value="MCM0620623.1"/>
    <property type="molecule type" value="Genomic_DNA"/>
</dbReference>
<keyword evidence="1" id="KW-0472">Membrane</keyword>
<evidence type="ECO:0008006" key="4">
    <source>
        <dbReference type="Google" id="ProtNLM"/>
    </source>
</evidence>
<evidence type="ECO:0000313" key="2">
    <source>
        <dbReference type="EMBL" id="MCM0620623.1"/>
    </source>
</evidence>
<name>A0A9X2D755_9ACTN</name>
<sequence>MFSLPRRAFSLVLLLVAALLLPVWLVSSWTTSLVTDTDAYVEAVAPLADEPEVQDAVASRVSGALQQAIEDQLPVLSGSAVDKAVDRVTQSVVESEDFPGLWSAANRSVHAGLSEAITDDVPPDVITLDLTPVLDQVVAVLVRRDVLPRIARNRAPEVEVEVARPDRLDRVHDVYVVVEQMDRWLPWILVALVVAAVVITTKRLRALLVAGVLGLLGTGLLAIFLASARPTVLDAVNAASGGSQFLEPTWDALLDSLWRSTAITAVICLAAVLVLGLVSLVLRRR</sequence>
<keyword evidence="3" id="KW-1185">Reference proteome</keyword>
<organism evidence="2 3">
    <name type="scientific">Nocardioides bruguierae</name>
    <dbReference type="NCBI Taxonomy" id="2945102"/>
    <lineage>
        <taxon>Bacteria</taxon>
        <taxon>Bacillati</taxon>
        <taxon>Actinomycetota</taxon>
        <taxon>Actinomycetes</taxon>
        <taxon>Propionibacteriales</taxon>
        <taxon>Nocardioidaceae</taxon>
        <taxon>Nocardioides</taxon>
    </lineage>
</organism>
<feature type="transmembrane region" description="Helical" evidence="1">
    <location>
        <begin position="262"/>
        <end position="282"/>
    </location>
</feature>
<evidence type="ECO:0000313" key="3">
    <source>
        <dbReference type="Proteomes" id="UP001139485"/>
    </source>
</evidence>
<keyword evidence="1" id="KW-0812">Transmembrane</keyword>
<gene>
    <name evidence="2" type="ORF">M8330_09990</name>
</gene>
<comment type="caution">
    <text evidence="2">The sequence shown here is derived from an EMBL/GenBank/DDBJ whole genome shotgun (WGS) entry which is preliminary data.</text>
</comment>
<feature type="transmembrane region" description="Helical" evidence="1">
    <location>
        <begin position="184"/>
        <end position="200"/>
    </location>
</feature>
<dbReference type="RefSeq" id="WP_250827212.1">
    <property type="nucleotide sequence ID" value="NZ_JAMOIL010000011.1"/>
</dbReference>